<reference evidence="2 3" key="1">
    <citation type="journal article" date="2019" name="Sci. Rep.">
        <title>Comparative genomics of chytrid fungi reveal insights into the obligate biotrophic and pathogenic lifestyle of Synchytrium endobioticum.</title>
        <authorList>
            <person name="van de Vossenberg B.T.L.H."/>
            <person name="Warris S."/>
            <person name="Nguyen H.D.T."/>
            <person name="van Gent-Pelzer M.P.E."/>
            <person name="Joly D.L."/>
            <person name="van de Geest H.C."/>
            <person name="Bonants P.J.M."/>
            <person name="Smith D.S."/>
            <person name="Levesque C.A."/>
            <person name="van der Lee T.A.J."/>
        </authorList>
    </citation>
    <scope>NUCLEOTIDE SEQUENCE [LARGE SCALE GENOMIC DNA]</scope>
    <source>
        <strain evidence="2 3">CBS 809.83</strain>
    </source>
</reference>
<sequence length="223" mass="24867">MEPHTPPSPSILEKEPFEYLPLRPADTSSPRTAGNHTPPSTPPSVTEYTITPTLRCKPPRLLSTSVPTHTEMNQNRRRFNTVRFCQSVAVCRTWFNNEYDRTPIVVERLTRADVFELVRYRGEMSRETKRYEKARDEALSSASTSQSARTPSPDHRRNASPPPKPSTPPPETPLQSPLSPSPFPNGRLAIPGPLRPPPSLLPPPRRNSFTSFQSSAPAPIATV</sequence>
<accession>A0A507E0W3</accession>
<feature type="region of interest" description="Disordered" evidence="1">
    <location>
        <begin position="124"/>
        <end position="223"/>
    </location>
</feature>
<feature type="compositionally biased region" description="Polar residues" evidence="1">
    <location>
        <begin position="140"/>
        <end position="150"/>
    </location>
</feature>
<proteinExistence type="predicted"/>
<comment type="caution">
    <text evidence="2">The sequence shown here is derived from an EMBL/GenBank/DDBJ whole genome shotgun (WGS) entry which is preliminary data.</text>
</comment>
<organism evidence="2 3">
    <name type="scientific">Powellomyces hirtus</name>
    <dbReference type="NCBI Taxonomy" id="109895"/>
    <lineage>
        <taxon>Eukaryota</taxon>
        <taxon>Fungi</taxon>
        <taxon>Fungi incertae sedis</taxon>
        <taxon>Chytridiomycota</taxon>
        <taxon>Chytridiomycota incertae sedis</taxon>
        <taxon>Chytridiomycetes</taxon>
        <taxon>Spizellomycetales</taxon>
        <taxon>Powellomycetaceae</taxon>
        <taxon>Powellomyces</taxon>
    </lineage>
</organism>
<dbReference type="Proteomes" id="UP000318582">
    <property type="component" value="Unassembled WGS sequence"/>
</dbReference>
<feature type="compositionally biased region" description="Polar residues" evidence="1">
    <location>
        <begin position="26"/>
        <end position="46"/>
    </location>
</feature>
<evidence type="ECO:0000256" key="1">
    <source>
        <dbReference type="SAM" id="MobiDB-lite"/>
    </source>
</evidence>
<dbReference type="AlphaFoldDB" id="A0A507E0W3"/>
<protein>
    <submittedName>
        <fullName evidence="2">Uncharacterized protein</fullName>
    </submittedName>
</protein>
<gene>
    <name evidence="2" type="ORF">PhCBS80983_g04254</name>
</gene>
<dbReference type="EMBL" id="QEAQ01000064">
    <property type="protein sequence ID" value="TPX56838.1"/>
    <property type="molecule type" value="Genomic_DNA"/>
</dbReference>
<feature type="compositionally biased region" description="Pro residues" evidence="1">
    <location>
        <begin position="160"/>
        <end position="172"/>
    </location>
</feature>
<evidence type="ECO:0000313" key="3">
    <source>
        <dbReference type="Proteomes" id="UP000318582"/>
    </source>
</evidence>
<feature type="compositionally biased region" description="Basic and acidic residues" evidence="1">
    <location>
        <begin position="124"/>
        <end position="138"/>
    </location>
</feature>
<feature type="compositionally biased region" description="Polar residues" evidence="1">
    <location>
        <begin position="207"/>
        <end position="216"/>
    </location>
</feature>
<name>A0A507E0W3_9FUNG</name>
<evidence type="ECO:0000313" key="2">
    <source>
        <dbReference type="EMBL" id="TPX56838.1"/>
    </source>
</evidence>
<keyword evidence="3" id="KW-1185">Reference proteome</keyword>
<feature type="region of interest" description="Disordered" evidence="1">
    <location>
        <begin position="1"/>
        <end position="46"/>
    </location>
</feature>
<feature type="compositionally biased region" description="Pro residues" evidence="1">
    <location>
        <begin position="193"/>
        <end position="205"/>
    </location>
</feature>